<dbReference type="AlphaFoldDB" id="A0A317R8I3"/>
<evidence type="ECO:0000256" key="1">
    <source>
        <dbReference type="SAM" id="MobiDB-lite"/>
    </source>
</evidence>
<gene>
    <name evidence="2" type="ORF">DFR36_10879</name>
</gene>
<dbReference type="OrthoDB" id="5296629at2"/>
<dbReference type="RefSeq" id="WP_019374807.1">
    <property type="nucleotide sequence ID" value="NZ_ALEE01000640.1"/>
</dbReference>
<reference evidence="2 3" key="1">
    <citation type="submission" date="2018-05" db="EMBL/GenBank/DDBJ databases">
        <title>Genomic Encyclopedia of Type Strains, Phase IV (KMG-IV): sequencing the most valuable type-strain genomes for metagenomic binning, comparative biology and taxonomic classification.</title>
        <authorList>
            <person name="Goeker M."/>
        </authorList>
    </citation>
    <scope>NUCLEOTIDE SEQUENCE [LARGE SCALE GENOMIC DNA]</scope>
    <source>
        <strain evidence="2 3">DSM 26006</strain>
    </source>
</reference>
<evidence type="ECO:0000313" key="2">
    <source>
        <dbReference type="EMBL" id="PWW44402.1"/>
    </source>
</evidence>
<evidence type="ECO:0000313" key="3">
    <source>
        <dbReference type="Proteomes" id="UP000246483"/>
    </source>
</evidence>
<organism evidence="2 3">
    <name type="scientific">Melaminivora alkalimesophila</name>
    <dbReference type="NCBI Taxonomy" id="1165852"/>
    <lineage>
        <taxon>Bacteria</taxon>
        <taxon>Pseudomonadati</taxon>
        <taxon>Pseudomonadota</taxon>
        <taxon>Betaproteobacteria</taxon>
        <taxon>Burkholderiales</taxon>
        <taxon>Comamonadaceae</taxon>
        <taxon>Melaminivora</taxon>
    </lineage>
</organism>
<proteinExistence type="predicted"/>
<comment type="caution">
    <text evidence="2">The sequence shown here is derived from an EMBL/GenBank/DDBJ whole genome shotgun (WGS) entry which is preliminary data.</text>
</comment>
<protein>
    <submittedName>
        <fullName evidence="2">Uncharacterized protein DUF1840</fullName>
    </submittedName>
</protein>
<name>A0A317R8I3_9BURK</name>
<dbReference type="InterPro" id="IPR014991">
    <property type="entry name" value="DUF1840"/>
</dbReference>
<dbReference type="Proteomes" id="UP000246483">
    <property type="component" value="Unassembled WGS sequence"/>
</dbReference>
<dbReference type="EMBL" id="QGUB01000008">
    <property type="protein sequence ID" value="PWW44402.1"/>
    <property type="molecule type" value="Genomic_DNA"/>
</dbReference>
<sequence>MLYKFKSRATADLIMLEPNGRQVLQIIGKGDEPHGIITVEQIPAAIDALQRAVAEEEARIAEARRAARQGREGDAAAPEEDGEHAGAQDRVSLRQRAAPFIDMLRRSAAEEADVVW</sequence>
<accession>A0A317R8I3</accession>
<feature type="compositionally biased region" description="Basic and acidic residues" evidence="1">
    <location>
        <begin position="64"/>
        <end position="74"/>
    </location>
</feature>
<keyword evidence="3" id="KW-1185">Reference proteome</keyword>
<feature type="region of interest" description="Disordered" evidence="1">
    <location>
        <begin position="64"/>
        <end position="91"/>
    </location>
</feature>
<dbReference type="Pfam" id="PF08895">
    <property type="entry name" value="DUF1840"/>
    <property type="match status" value="1"/>
</dbReference>